<dbReference type="Gene3D" id="3.40.50.12580">
    <property type="match status" value="1"/>
</dbReference>
<dbReference type="PANTHER" id="PTHR37316:SF1">
    <property type="entry name" value="TEICHOIC ACID GLYCEROL-PHOSPHATE PRIMASE"/>
    <property type="match status" value="1"/>
</dbReference>
<name>A0ABW1WBA8_9BACL</name>
<dbReference type="EMBL" id="JBHSTQ010000002">
    <property type="protein sequence ID" value="MFC6385641.1"/>
    <property type="molecule type" value="Genomic_DNA"/>
</dbReference>
<evidence type="ECO:0000313" key="7">
    <source>
        <dbReference type="EMBL" id="MFC6385641.1"/>
    </source>
</evidence>
<evidence type="ECO:0000256" key="2">
    <source>
        <dbReference type="ARBA" id="ARBA00010488"/>
    </source>
</evidence>
<keyword evidence="3" id="KW-1003">Cell membrane</keyword>
<sequence length="376" mass="43817">MFCKIFALRNKIVFVCSYTDNIQFVYDEINQRRQFDQTEIIFLCRGKRTQTFFSGTGRSVIPFETANIMAMVRSAFHLATARLIVVDNYFGFLSVASFKKNAQCIQLWHACGAFKTFGFNDHSVAYRTQRARNRFAAVYQNFHKIVVGSDAMQEIFKQSFGLDDTHFVSLGVPRTDLFFDRLKQDDISKTLHQQSGGKKIILYAPTFRDVPIDDGRFGLELKEMENALKDNYVLILRLHPAEKGRIDFNRENNFVIDGSKWSSVNELLLATDLLITDYSSIPFEFSLLKRPMIFFPYDLKEYVRTRGLWESYKQEVPGPIVYSTDDLIKVIKKESFDQQKITNFSKRWNHYSNGYSSRNVADFFEELLLKNTDEIK</sequence>
<dbReference type="SUPFAM" id="SSF53756">
    <property type="entry name" value="UDP-Glycosyltransferase/glycogen phosphorylase"/>
    <property type="match status" value="1"/>
</dbReference>
<dbReference type="PANTHER" id="PTHR37316">
    <property type="entry name" value="TEICHOIC ACID GLYCEROL-PHOSPHATE PRIMASE"/>
    <property type="match status" value="1"/>
</dbReference>
<proteinExistence type="inferred from homology"/>
<gene>
    <name evidence="7" type="ORF">ACFP7A_03410</name>
</gene>
<comment type="similarity">
    <text evidence="2">Belongs to the CDP-glycerol glycerophosphotransferase family.</text>
</comment>
<reference evidence="8" key="1">
    <citation type="journal article" date="2019" name="Int. J. Syst. Evol. Microbiol.">
        <title>The Global Catalogue of Microorganisms (GCM) 10K type strain sequencing project: providing services to taxonomists for standard genome sequencing and annotation.</title>
        <authorList>
            <consortium name="The Broad Institute Genomics Platform"/>
            <consortium name="The Broad Institute Genome Sequencing Center for Infectious Disease"/>
            <person name="Wu L."/>
            <person name="Ma J."/>
        </authorList>
    </citation>
    <scope>NUCLEOTIDE SEQUENCE [LARGE SCALE GENOMIC DNA]</scope>
    <source>
        <strain evidence="8">CCUG 42001</strain>
    </source>
</reference>
<dbReference type="Gene3D" id="3.40.50.11820">
    <property type="match status" value="1"/>
</dbReference>
<keyword evidence="4" id="KW-0808">Transferase</keyword>
<dbReference type="RefSeq" id="WP_253051857.1">
    <property type="nucleotide sequence ID" value="NZ_JAMXWN010000001.1"/>
</dbReference>
<dbReference type="InterPro" id="IPR007554">
    <property type="entry name" value="Glycerophosphate_synth"/>
</dbReference>
<dbReference type="InterPro" id="IPR051612">
    <property type="entry name" value="Teichoic_Acid_Biosynth"/>
</dbReference>
<accession>A0ABW1WBA8</accession>
<dbReference type="InterPro" id="IPR043149">
    <property type="entry name" value="TagF_N"/>
</dbReference>
<evidence type="ECO:0000256" key="5">
    <source>
        <dbReference type="ARBA" id="ARBA00022944"/>
    </source>
</evidence>
<dbReference type="Pfam" id="PF04464">
    <property type="entry name" value="Glyphos_transf"/>
    <property type="match status" value="1"/>
</dbReference>
<evidence type="ECO:0000256" key="4">
    <source>
        <dbReference type="ARBA" id="ARBA00022679"/>
    </source>
</evidence>
<protein>
    <submittedName>
        <fullName evidence="7">CDP-glycerol glycerophosphotransferase family protein</fullName>
    </submittedName>
</protein>
<keyword evidence="6" id="KW-0472">Membrane</keyword>
<evidence type="ECO:0000256" key="6">
    <source>
        <dbReference type="ARBA" id="ARBA00023136"/>
    </source>
</evidence>
<comment type="caution">
    <text evidence="7">The sequence shown here is derived from an EMBL/GenBank/DDBJ whole genome shotgun (WGS) entry which is preliminary data.</text>
</comment>
<comment type="subcellular location">
    <subcellularLocation>
        <location evidence="1">Cell membrane</location>
        <topology evidence="1">Peripheral membrane protein</topology>
    </subcellularLocation>
</comment>
<keyword evidence="8" id="KW-1185">Reference proteome</keyword>
<dbReference type="Proteomes" id="UP001596267">
    <property type="component" value="Unassembled WGS sequence"/>
</dbReference>
<evidence type="ECO:0000313" key="8">
    <source>
        <dbReference type="Proteomes" id="UP001596267"/>
    </source>
</evidence>
<evidence type="ECO:0000256" key="3">
    <source>
        <dbReference type="ARBA" id="ARBA00022475"/>
    </source>
</evidence>
<organism evidence="7 8">
    <name type="scientific">Sporolactobacillus kofuensis</name>
    <dbReference type="NCBI Taxonomy" id="269672"/>
    <lineage>
        <taxon>Bacteria</taxon>
        <taxon>Bacillati</taxon>
        <taxon>Bacillota</taxon>
        <taxon>Bacilli</taxon>
        <taxon>Bacillales</taxon>
        <taxon>Sporolactobacillaceae</taxon>
        <taxon>Sporolactobacillus</taxon>
    </lineage>
</organism>
<keyword evidence="5" id="KW-0777">Teichoic acid biosynthesis</keyword>
<evidence type="ECO:0000256" key="1">
    <source>
        <dbReference type="ARBA" id="ARBA00004202"/>
    </source>
</evidence>
<dbReference type="InterPro" id="IPR043148">
    <property type="entry name" value="TagF_C"/>
</dbReference>